<organism evidence="2 3">
    <name type="scientific">Caloramator quimbayensis</name>
    <dbReference type="NCBI Taxonomy" id="1147123"/>
    <lineage>
        <taxon>Bacteria</taxon>
        <taxon>Bacillati</taxon>
        <taxon>Bacillota</taxon>
        <taxon>Clostridia</taxon>
        <taxon>Eubacteriales</taxon>
        <taxon>Clostridiaceae</taxon>
        <taxon>Caloramator</taxon>
    </lineage>
</organism>
<keyword evidence="3" id="KW-1185">Reference proteome</keyword>
<sequence>MCRVSVIIPYFNREKTLIRALQSVVEQSFKDFEVILVDDGSNDNSHKIVDEFIKNYKTIKFKHIYQENSGPSMARNRGIKAAEGEYIAFLDSDDSWEKDKLALQIGFMDKNKDIMISSTNYNIIKDGDMWIKENFKKPIKKSNFYKMLFKVFFCIPTTVVRSEVFKRDKLYFLEGKHQAEDNLFFLQVARRYKGAKLHQPLTNIYKREFGEGGLSGNLAKLRENEFDNFIRLYKENKTNEKKINLFLLLIVLLAAELRHFKRVILTKIRG</sequence>
<dbReference type="EMBL" id="FUYH01000009">
    <property type="protein sequence ID" value="SKA88623.1"/>
    <property type="molecule type" value="Genomic_DNA"/>
</dbReference>
<dbReference type="SUPFAM" id="SSF53448">
    <property type="entry name" value="Nucleotide-diphospho-sugar transferases"/>
    <property type="match status" value="1"/>
</dbReference>
<gene>
    <name evidence="2" type="ORF">SAMN05443428_10911</name>
</gene>
<dbReference type="PANTHER" id="PTHR22916">
    <property type="entry name" value="GLYCOSYLTRANSFERASE"/>
    <property type="match status" value="1"/>
</dbReference>
<protein>
    <submittedName>
        <fullName evidence="2">Glycosyltransferase involved in cell wall bisynthesis</fullName>
    </submittedName>
</protein>
<dbReference type="PANTHER" id="PTHR22916:SF3">
    <property type="entry name" value="UDP-GLCNAC:BETAGAL BETA-1,3-N-ACETYLGLUCOSAMINYLTRANSFERASE-LIKE PROTEIN 1"/>
    <property type="match status" value="1"/>
</dbReference>
<dbReference type="Proteomes" id="UP000190105">
    <property type="component" value="Unassembled WGS sequence"/>
</dbReference>
<accession>A0A1T4XGK9</accession>
<dbReference type="InterPro" id="IPR001173">
    <property type="entry name" value="Glyco_trans_2-like"/>
</dbReference>
<name>A0A1T4XGK9_9CLOT</name>
<evidence type="ECO:0000313" key="2">
    <source>
        <dbReference type="EMBL" id="SKA88623.1"/>
    </source>
</evidence>
<reference evidence="3" key="1">
    <citation type="submission" date="2017-02" db="EMBL/GenBank/DDBJ databases">
        <authorList>
            <person name="Varghese N."/>
            <person name="Submissions S."/>
        </authorList>
    </citation>
    <scope>NUCLEOTIDE SEQUENCE [LARGE SCALE GENOMIC DNA]</scope>
    <source>
        <strain evidence="3">USBA 833</strain>
    </source>
</reference>
<dbReference type="InterPro" id="IPR029044">
    <property type="entry name" value="Nucleotide-diphossugar_trans"/>
</dbReference>
<dbReference type="CDD" id="cd00761">
    <property type="entry name" value="Glyco_tranf_GTA_type"/>
    <property type="match status" value="1"/>
</dbReference>
<evidence type="ECO:0000259" key="1">
    <source>
        <dbReference type="Pfam" id="PF00535"/>
    </source>
</evidence>
<proteinExistence type="predicted"/>
<feature type="domain" description="Glycosyltransferase 2-like" evidence="1">
    <location>
        <begin position="5"/>
        <end position="165"/>
    </location>
</feature>
<keyword evidence="2" id="KW-0808">Transferase</keyword>
<dbReference type="STRING" id="1147123.SAMN05443428_10911"/>
<evidence type="ECO:0000313" key="3">
    <source>
        <dbReference type="Proteomes" id="UP000190105"/>
    </source>
</evidence>
<dbReference type="RefSeq" id="WP_078696447.1">
    <property type="nucleotide sequence ID" value="NZ_FUYH01000009.1"/>
</dbReference>
<dbReference type="GO" id="GO:0016758">
    <property type="term" value="F:hexosyltransferase activity"/>
    <property type="evidence" value="ECO:0007669"/>
    <property type="project" value="UniProtKB-ARBA"/>
</dbReference>
<dbReference type="Pfam" id="PF00535">
    <property type="entry name" value="Glycos_transf_2"/>
    <property type="match status" value="1"/>
</dbReference>
<dbReference type="AlphaFoldDB" id="A0A1T4XGK9"/>
<dbReference type="OrthoDB" id="9785185at2"/>
<dbReference type="Gene3D" id="3.90.550.10">
    <property type="entry name" value="Spore Coat Polysaccharide Biosynthesis Protein SpsA, Chain A"/>
    <property type="match status" value="1"/>
</dbReference>